<comment type="catalytic activity">
    <reaction evidence="17 18">
        <text>a ubiquinone + NADH + 5 H(+)(in) = a ubiquinol + NAD(+) + 4 H(+)(out)</text>
        <dbReference type="Rhea" id="RHEA:29091"/>
        <dbReference type="Rhea" id="RHEA-COMP:9565"/>
        <dbReference type="Rhea" id="RHEA-COMP:9566"/>
        <dbReference type="ChEBI" id="CHEBI:15378"/>
        <dbReference type="ChEBI" id="CHEBI:16389"/>
        <dbReference type="ChEBI" id="CHEBI:17976"/>
        <dbReference type="ChEBI" id="CHEBI:57540"/>
        <dbReference type="ChEBI" id="CHEBI:57945"/>
        <dbReference type="EC" id="7.1.1.2"/>
    </reaction>
</comment>
<dbReference type="InterPro" id="IPR003917">
    <property type="entry name" value="NADH_UbQ_OxRdtase_chain2"/>
</dbReference>
<dbReference type="GO" id="GO:0005743">
    <property type="term" value="C:mitochondrial inner membrane"/>
    <property type="evidence" value="ECO:0007669"/>
    <property type="project" value="UniProtKB-SubCell"/>
</dbReference>
<comment type="subcellular location">
    <subcellularLocation>
        <location evidence="2 18">Mitochondrion inner membrane</location>
        <topology evidence="2 18">Multi-pass membrane protein</topology>
    </subcellularLocation>
</comment>
<dbReference type="PANTHER" id="PTHR46552">
    <property type="entry name" value="NADH-UBIQUINONE OXIDOREDUCTASE CHAIN 2"/>
    <property type="match status" value="1"/>
</dbReference>
<keyword evidence="15 18" id="KW-0496">Mitochondrion</keyword>
<dbReference type="InterPro" id="IPR001750">
    <property type="entry name" value="ND/Mrp_TM"/>
</dbReference>
<feature type="transmembrane region" description="Helical" evidence="18">
    <location>
        <begin position="57"/>
        <end position="80"/>
    </location>
</feature>
<proteinExistence type="inferred from homology"/>
<evidence type="ECO:0000256" key="3">
    <source>
        <dbReference type="ARBA" id="ARBA00007012"/>
    </source>
</evidence>
<keyword evidence="7 18" id="KW-0679">Respiratory chain</keyword>
<dbReference type="GO" id="GO:0008137">
    <property type="term" value="F:NADH dehydrogenase (ubiquinone) activity"/>
    <property type="evidence" value="ECO:0007669"/>
    <property type="project" value="UniProtKB-EC"/>
</dbReference>
<feature type="domain" description="NADH:quinone oxidoreductase/Mrp antiporter transmembrane" evidence="19">
    <location>
        <begin position="24"/>
        <end position="76"/>
    </location>
</feature>
<dbReference type="EMBL" id="JN689221">
    <property type="protein sequence ID" value="AEQ36603.1"/>
    <property type="molecule type" value="Genomic_DNA"/>
</dbReference>
<evidence type="ECO:0000256" key="7">
    <source>
        <dbReference type="ARBA" id="ARBA00022660"/>
    </source>
</evidence>
<evidence type="ECO:0000256" key="2">
    <source>
        <dbReference type="ARBA" id="ARBA00004448"/>
    </source>
</evidence>
<keyword evidence="10 18" id="KW-1278">Translocase</keyword>
<feature type="transmembrane region" description="Helical" evidence="18">
    <location>
        <begin position="233"/>
        <end position="256"/>
    </location>
</feature>
<evidence type="ECO:0000256" key="5">
    <source>
        <dbReference type="ARBA" id="ARBA00021008"/>
    </source>
</evidence>
<keyword evidence="14 18" id="KW-0830">Ubiquinone</keyword>
<evidence type="ECO:0000256" key="12">
    <source>
        <dbReference type="ARBA" id="ARBA00022989"/>
    </source>
</evidence>
<evidence type="ECO:0000256" key="14">
    <source>
        <dbReference type="ARBA" id="ARBA00023075"/>
    </source>
</evidence>
<evidence type="ECO:0000256" key="1">
    <source>
        <dbReference type="ARBA" id="ARBA00003257"/>
    </source>
</evidence>
<keyword evidence="12 18" id="KW-1133">Transmembrane helix</keyword>
<keyword evidence="9 18" id="KW-0999">Mitochondrion inner membrane</keyword>
<evidence type="ECO:0000256" key="4">
    <source>
        <dbReference type="ARBA" id="ARBA00012944"/>
    </source>
</evidence>
<dbReference type="GeneID" id="12079352"/>
<feature type="transmembrane region" description="Helical" evidence="18">
    <location>
        <begin position="313"/>
        <end position="331"/>
    </location>
</feature>
<keyword evidence="8 18" id="KW-0812">Transmembrane</keyword>
<evidence type="ECO:0000256" key="10">
    <source>
        <dbReference type="ARBA" id="ARBA00022967"/>
    </source>
</evidence>
<dbReference type="GO" id="GO:0006120">
    <property type="term" value="P:mitochondrial electron transport, NADH to ubiquinone"/>
    <property type="evidence" value="ECO:0007669"/>
    <property type="project" value="InterPro"/>
</dbReference>
<dbReference type="EC" id="7.1.1.2" evidence="4 18"/>
<keyword evidence="6" id="KW-0813">Transport</keyword>
<feature type="transmembrane region" description="Helical" evidence="18">
    <location>
        <begin position="192"/>
        <end position="212"/>
    </location>
</feature>
<dbReference type="AlphaFoldDB" id="H9M5N6"/>
<organism evidence="20">
    <name type="scientific">Acetes chinensis</name>
    <name type="common">northern mauxia shrimp</name>
    <dbReference type="NCBI Taxonomy" id="439396"/>
    <lineage>
        <taxon>Eukaryota</taxon>
        <taxon>Metazoa</taxon>
        <taxon>Ecdysozoa</taxon>
        <taxon>Arthropoda</taxon>
        <taxon>Crustacea</taxon>
        <taxon>Multicrustacea</taxon>
        <taxon>Malacostraca</taxon>
        <taxon>Eumalacostraca</taxon>
        <taxon>Eucarida</taxon>
        <taxon>Decapoda</taxon>
        <taxon>Dendrobranchiata</taxon>
        <taxon>Sergestoidea</taxon>
        <taxon>Sergestidae</taxon>
        <taxon>Acetes</taxon>
    </lineage>
</organism>
<evidence type="ECO:0000256" key="8">
    <source>
        <dbReference type="ARBA" id="ARBA00022692"/>
    </source>
</evidence>
<comment type="function">
    <text evidence="1">Core subunit of the mitochondrial membrane respiratory chain NADH dehydrogenase (Complex I) that is believed to belong to the minimal assembly required for catalysis. Complex I functions in the transfer of electrons from NADH to the respiratory chain. The immediate electron acceptor for the enzyme is believed to be ubiquinone.</text>
</comment>
<evidence type="ECO:0000256" key="6">
    <source>
        <dbReference type="ARBA" id="ARBA00022448"/>
    </source>
</evidence>
<accession>H9M5N6</accession>
<keyword evidence="11 18" id="KW-0249">Electron transport</keyword>
<comment type="function">
    <text evidence="18">Core subunit of the mitochondrial membrane respiratory chain NADH dehydrogenase (Complex I) which catalyzes electron transfer from NADH through the respiratory chain, using ubiquinone as an electron acceptor. Essential for the catalytic activity and assembly of complex I.</text>
</comment>
<dbReference type="Pfam" id="PF00361">
    <property type="entry name" value="Proton_antipo_M"/>
    <property type="match status" value="2"/>
</dbReference>
<feature type="transmembrane region" description="Helical" evidence="18">
    <location>
        <begin position="142"/>
        <end position="161"/>
    </location>
</feature>
<dbReference type="PRINTS" id="PR01436">
    <property type="entry name" value="NADHDHGNASE2"/>
</dbReference>
<protein>
    <recommendedName>
        <fullName evidence="5 18">NADH-ubiquinone oxidoreductase chain 2</fullName>
        <ecNumber evidence="4 18">7.1.1.2</ecNumber>
    </recommendedName>
</protein>
<evidence type="ECO:0000259" key="19">
    <source>
        <dbReference type="Pfam" id="PF00361"/>
    </source>
</evidence>
<keyword evidence="13 18" id="KW-0520">NAD</keyword>
<feature type="transmembrane region" description="Helical" evidence="18">
    <location>
        <begin position="86"/>
        <end position="106"/>
    </location>
</feature>
<evidence type="ECO:0000256" key="11">
    <source>
        <dbReference type="ARBA" id="ARBA00022982"/>
    </source>
</evidence>
<evidence type="ECO:0000256" key="16">
    <source>
        <dbReference type="ARBA" id="ARBA00023136"/>
    </source>
</evidence>
<evidence type="ECO:0000256" key="17">
    <source>
        <dbReference type="ARBA" id="ARBA00049551"/>
    </source>
</evidence>
<evidence type="ECO:0000256" key="13">
    <source>
        <dbReference type="ARBA" id="ARBA00023027"/>
    </source>
</evidence>
<dbReference type="InterPro" id="IPR050175">
    <property type="entry name" value="Complex_I_Subunit_2"/>
</dbReference>
<evidence type="ECO:0000256" key="9">
    <source>
        <dbReference type="ARBA" id="ARBA00022792"/>
    </source>
</evidence>
<dbReference type="CTD" id="4536"/>
<sequence>MFFSSTQILFMTTLILGTILTISSPSWFTAWVGLELNLLSFIPLISSKNSQFSSEAALKYFLVQAMGSAIIILTASLWTIKFNETSYLFLLALLLKSGSAPFHFWFPNVMEGLFWPQALILMTIQKIAPFSLMSYITPSTSYLMFLAIILSAIIGSLGGLNQTSLRKIMAYSSINHMAWMLSAITISNSAWITYFFIYSTISTLIVTTFFLYQSFYISQIIFAQTQSSLEKMISFLMLLSLGGLPPFAGFMAKWFILQEMVANNMIFVLLILLGSTLITLFFYIRITISAFVLSAPKMKWQLYSFKMTTIPSALLFINFMGLLTPSLIFMLM</sequence>
<feature type="transmembrane region" description="Helical" evidence="18">
    <location>
        <begin position="268"/>
        <end position="293"/>
    </location>
</feature>
<geneLocation type="mitochondrion" evidence="20"/>
<name>H9M5N6_9EUCA</name>
<dbReference type="PANTHER" id="PTHR46552:SF1">
    <property type="entry name" value="NADH-UBIQUINONE OXIDOREDUCTASE CHAIN 2"/>
    <property type="match status" value="1"/>
</dbReference>
<evidence type="ECO:0000256" key="18">
    <source>
        <dbReference type="RuleBase" id="RU003403"/>
    </source>
</evidence>
<keyword evidence="16 18" id="KW-0472">Membrane</keyword>
<evidence type="ECO:0000313" key="20">
    <source>
        <dbReference type="EMBL" id="AEQ36603.1"/>
    </source>
</evidence>
<feature type="domain" description="NADH:quinone oxidoreductase/Mrp antiporter transmembrane" evidence="19">
    <location>
        <begin position="84"/>
        <end position="279"/>
    </location>
</feature>
<gene>
    <name evidence="20" type="primary">ND2</name>
</gene>
<dbReference type="RefSeq" id="YP_006073069.1">
    <property type="nucleotide sequence ID" value="NC_017600.1"/>
</dbReference>
<comment type="similarity">
    <text evidence="3 18">Belongs to the complex I subunit 2 family.</text>
</comment>
<evidence type="ECO:0000256" key="15">
    <source>
        <dbReference type="ARBA" id="ARBA00023128"/>
    </source>
</evidence>
<reference evidence="20" key="1">
    <citation type="journal article" date="2012" name="Mitochondrial DNA">
        <title>Complete mitochondrial genome of the northern mauxia shrimp Acetes chinensis (Decapoda, Dendrobranchiata, Sergestoidae).</title>
        <authorList>
            <person name="Kim S."/>
            <person name="Kim J."/>
            <person name="Choi H.G."/>
            <person name="Park J.K."/>
            <person name="Min G.S."/>
        </authorList>
    </citation>
    <scope>NUCLEOTIDE SEQUENCE</scope>
</reference>